<dbReference type="Ensembl" id="ENSCSAVT00000015336.1">
    <property type="protein sequence ID" value="ENSCSAVP00000015162.1"/>
    <property type="gene ID" value="ENSCSAVG00000008889.1"/>
</dbReference>
<reference evidence="5" key="1">
    <citation type="submission" date="2003-08" db="EMBL/GenBank/DDBJ databases">
        <authorList>
            <person name="Birren B."/>
            <person name="Nusbaum C."/>
            <person name="Abebe A."/>
            <person name="Abouelleil A."/>
            <person name="Adekoya E."/>
            <person name="Ait-zahra M."/>
            <person name="Allen N."/>
            <person name="Allen T."/>
            <person name="An P."/>
            <person name="Anderson M."/>
            <person name="Anderson S."/>
            <person name="Arachchi H."/>
            <person name="Armbruster J."/>
            <person name="Bachantsang P."/>
            <person name="Baldwin J."/>
            <person name="Barry A."/>
            <person name="Bayul T."/>
            <person name="Blitshsteyn B."/>
            <person name="Bloom T."/>
            <person name="Blye J."/>
            <person name="Boguslavskiy L."/>
            <person name="Borowsky M."/>
            <person name="Boukhgalter B."/>
            <person name="Brunache A."/>
            <person name="Butler J."/>
            <person name="Calixte N."/>
            <person name="Calvo S."/>
            <person name="Camarata J."/>
            <person name="Campo K."/>
            <person name="Chang J."/>
            <person name="Cheshatsang Y."/>
            <person name="Citroen M."/>
            <person name="Collymore A."/>
            <person name="Considine T."/>
            <person name="Cook A."/>
            <person name="Cooke P."/>
            <person name="Corum B."/>
            <person name="Cuomo C."/>
            <person name="David R."/>
            <person name="Dawoe T."/>
            <person name="Degray S."/>
            <person name="Dodge S."/>
            <person name="Dooley K."/>
            <person name="Dorje P."/>
            <person name="Dorjee K."/>
            <person name="Dorris L."/>
            <person name="Duffey N."/>
            <person name="Dupes A."/>
            <person name="Elkins T."/>
            <person name="Engels R."/>
            <person name="Erickson J."/>
            <person name="Farina A."/>
            <person name="Faro S."/>
            <person name="Ferreira P."/>
            <person name="Fischer H."/>
            <person name="Fitzgerald M."/>
            <person name="Foley K."/>
            <person name="Gage D."/>
            <person name="Galagan J."/>
            <person name="Gearin G."/>
            <person name="Gnerre S."/>
            <person name="Gnirke A."/>
            <person name="Goyette A."/>
            <person name="Graham J."/>
            <person name="Grandbois E."/>
            <person name="Gyaltsen K."/>
            <person name="Hafez N."/>
            <person name="Hagopian D."/>
            <person name="Hagos B."/>
            <person name="Hall J."/>
            <person name="Hatcher B."/>
            <person name="Heller A."/>
            <person name="Higgins H."/>
            <person name="Honan T."/>
            <person name="Horn A."/>
            <person name="Houde N."/>
            <person name="Hughes L."/>
            <person name="Hulme W."/>
            <person name="Husby E."/>
            <person name="Iliev I."/>
            <person name="Jaffe D."/>
            <person name="Jones C."/>
            <person name="Kamal M."/>
            <person name="Kamat A."/>
            <person name="Kamvysselis M."/>
            <person name="Karlsson E."/>
            <person name="Kells C."/>
            <person name="Kieu A."/>
            <person name="Kisner P."/>
            <person name="Kodira C."/>
            <person name="Kulbokas E."/>
            <person name="Labutti K."/>
            <person name="Lama D."/>
            <person name="Landers T."/>
            <person name="Leger J."/>
            <person name="Levine S."/>
            <person name="Lewis D."/>
            <person name="Lewis T."/>
            <person name="Lindblad-toh K."/>
            <person name="Liu X."/>
            <person name="Lokyitsang T."/>
            <person name="Lokyitsang Y."/>
            <person name="Lucien O."/>
            <person name="Lui A."/>
            <person name="Ma L.J."/>
            <person name="Mabbitt R."/>
            <person name="Macdonald J."/>
            <person name="Maclean C."/>
            <person name="Major J."/>
            <person name="Manning J."/>
            <person name="Marabella R."/>
            <person name="Maru K."/>
            <person name="Matthews C."/>
            <person name="Mauceli E."/>
            <person name="Mccarthy M."/>
            <person name="Mcdonough S."/>
            <person name="Mcghee T."/>
            <person name="Meldrim J."/>
            <person name="Meneus L."/>
            <person name="Mesirov J."/>
            <person name="Mihalev A."/>
            <person name="Mihova T."/>
            <person name="Mikkelsen T."/>
            <person name="Mlenga V."/>
            <person name="Moru K."/>
            <person name="Mozes J."/>
            <person name="Mulrain L."/>
            <person name="Munson G."/>
            <person name="Naylor J."/>
            <person name="Newes C."/>
            <person name="Nguyen C."/>
            <person name="Nguyen N."/>
            <person name="Nguyen T."/>
            <person name="Nicol R."/>
            <person name="Nielsen C."/>
            <person name="Nizzari M."/>
            <person name="Norbu C."/>
            <person name="Norbu N."/>
            <person name="O'donnell P."/>
            <person name="Okoawo O."/>
            <person name="O'leary S."/>
            <person name="Omotosho B."/>
            <person name="O'neill K."/>
            <person name="Osman S."/>
            <person name="Parker S."/>
            <person name="Perrin D."/>
            <person name="Phunkhang P."/>
            <person name="Piqani B."/>
            <person name="Purcell S."/>
            <person name="Rachupka T."/>
            <person name="Ramasamy U."/>
            <person name="Rameau R."/>
            <person name="Ray V."/>
            <person name="Raymond C."/>
            <person name="Retta R."/>
            <person name="Richardson S."/>
            <person name="Rise C."/>
            <person name="Rodriguez J."/>
            <person name="Rogers J."/>
            <person name="Rogov P."/>
            <person name="Rutman M."/>
            <person name="Schupbach R."/>
            <person name="Seaman C."/>
            <person name="Settipalli S."/>
            <person name="Sharpe T."/>
            <person name="Sheridan J."/>
            <person name="Sherpa N."/>
            <person name="Shi J."/>
            <person name="Smirnov S."/>
            <person name="Smith C."/>
            <person name="Sougnez C."/>
            <person name="Spencer B."/>
            <person name="Stalker J."/>
            <person name="Stange-thomann N."/>
            <person name="Stavropoulos S."/>
            <person name="Stetson K."/>
            <person name="Stone C."/>
            <person name="Stone S."/>
            <person name="Stubbs M."/>
            <person name="Talamas J."/>
            <person name="Tchuinga P."/>
            <person name="Tenzing P."/>
            <person name="Tesfaye S."/>
            <person name="Theodore J."/>
            <person name="Thoulutsang Y."/>
            <person name="Topham K."/>
            <person name="Towey S."/>
            <person name="Tsamla T."/>
            <person name="Tsomo N."/>
            <person name="Vallee D."/>
            <person name="Vassiliev H."/>
            <person name="Venkataraman V."/>
            <person name="Vinson J."/>
            <person name="Vo A."/>
            <person name="Wade C."/>
            <person name="Wang S."/>
            <person name="Wangchuk T."/>
            <person name="Wangdi T."/>
            <person name="Whittaker C."/>
            <person name="Wilkinson J."/>
            <person name="Wu Y."/>
            <person name="Wyman D."/>
            <person name="Yadav S."/>
            <person name="Yang S."/>
            <person name="Yang X."/>
            <person name="Yeager S."/>
            <person name="Yee E."/>
            <person name="Young G."/>
            <person name="Zainoun J."/>
            <person name="Zembeck L."/>
            <person name="Zimmer A."/>
            <person name="Zody M."/>
            <person name="Lander E."/>
        </authorList>
    </citation>
    <scope>NUCLEOTIDE SEQUENCE [LARGE SCALE GENOMIC DNA]</scope>
</reference>
<keyword evidence="5" id="KW-1185">Reference proteome</keyword>
<dbReference type="SUPFAM" id="SSF53756">
    <property type="entry name" value="UDP-Glycosyltransferase/glycogen phosphorylase"/>
    <property type="match status" value="1"/>
</dbReference>
<dbReference type="Proteomes" id="UP000007875">
    <property type="component" value="Unassembled WGS sequence"/>
</dbReference>
<feature type="domain" description="Fucosyltransferase N-terminal" evidence="3">
    <location>
        <begin position="92"/>
        <end position="157"/>
    </location>
</feature>
<evidence type="ECO:0000256" key="1">
    <source>
        <dbReference type="SAM" id="MobiDB-lite"/>
    </source>
</evidence>
<dbReference type="InterPro" id="IPR031481">
    <property type="entry name" value="Glyco_tran_10_N"/>
</dbReference>
<dbReference type="HOGENOM" id="CLU_1673174_0_0_1"/>
<keyword evidence="2" id="KW-1133">Transmembrane helix</keyword>
<keyword evidence="2" id="KW-0812">Transmembrane</keyword>
<keyword evidence="2" id="KW-0472">Membrane</keyword>
<evidence type="ECO:0000259" key="3">
    <source>
        <dbReference type="Pfam" id="PF17039"/>
    </source>
</evidence>
<feature type="compositionally biased region" description="Low complexity" evidence="1">
    <location>
        <begin position="60"/>
        <end position="86"/>
    </location>
</feature>
<accession>H2ZC46</accession>
<protein>
    <recommendedName>
        <fullName evidence="3">Fucosyltransferase N-terminal domain-containing protein</fullName>
    </recommendedName>
</protein>
<reference evidence="4" key="2">
    <citation type="submission" date="2025-08" db="UniProtKB">
        <authorList>
            <consortium name="Ensembl"/>
        </authorList>
    </citation>
    <scope>IDENTIFICATION</scope>
</reference>
<dbReference type="InParanoid" id="H2ZC46"/>
<evidence type="ECO:0000313" key="5">
    <source>
        <dbReference type="Proteomes" id="UP000007875"/>
    </source>
</evidence>
<sequence length="158" mass="17949">MLKRIIFETMQTPVCKGISILTVFVVISILYIQSHYFALSKEHTKEYWRNGSRATHAASTTTTTVKPTTSQLSTTTTPKTIPQTTSTQGRRNLLILDWVSTYHTRGWKLPQSDICGRCELTTDHSRLDESDAVVFYMKGTDATHKPDPSKRKPHQVFC</sequence>
<dbReference type="AlphaFoldDB" id="H2ZC46"/>
<evidence type="ECO:0000256" key="2">
    <source>
        <dbReference type="SAM" id="Phobius"/>
    </source>
</evidence>
<name>H2ZC46_CIOSA</name>
<evidence type="ECO:0000313" key="4">
    <source>
        <dbReference type="Ensembl" id="ENSCSAVP00000015162.1"/>
    </source>
</evidence>
<dbReference type="Pfam" id="PF17039">
    <property type="entry name" value="Glyco_tran_10_N"/>
    <property type="match status" value="1"/>
</dbReference>
<feature type="transmembrane region" description="Helical" evidence="2">
    <location>
        <begin position="20"/>
        <end position="39"/>
    </location>
</feature>
<proteinExistence type="predicted"/>
<reference evidence="4" key="3">
    <citation type="submission" date="2025-09" db="UniProtKB">
        <authorList>
            <consortium name="Ensembl"/>
        </authorList>
    </citation>
    <scope>IDENTIFICATION</scope>
</reference>
<feature type="region of interest" description="Disordered" evidence="1">
    <location>
        <begin position="56"/>
        <end position="86"/>
    </location>
</feature>
<organism evidence="4 5">
    <name type="scientific">Ciona savignyi</name>
    <name type="common">Pacific transparent sea squirt</name>
    <dbReference type="NCBI Taxonomy" id="51511"/>
    <lineage>
        <taxon>Eukaryota</taxon>
        <taxon>Metazoa</taxon>
        <taxon>Chordata</taxon>
        <taxon>Tunicata</taxon>
        <taxon>Ascidiacea</taxon>
        <taxon>Phlebobranchia</taxon>
        <taxon>Cionidae</taxon>
        <taxon>Ciona</taxon>
    </lineage>
</organism>